<organism evidence="3 4">
    <name type="scientific">Acrodontium crateriforme</name>
    <dbReference type="NCBI Taxonomy" id="150365"/>
    <lineage>
        <taxon>Eukaryota</taxon>
        <taxon>Fungi</taxon>
        <taxon>Dikarya</taxon>
        <taxon>Ascomycota</taxon>
        <taxon>Pezizomycotina</taxon>
        <taxon>Dothideomycetes</taxon>
        <taxon>Dothideomycetidae</taxon>
        <taxon>Mycosphaerellales</taxon>
        <taxon>Teratosphaeriaceae</taxon>
        <taxon>Acrodontium</taxon>
    </lineage>
</organism>
<dbReference type="Proteomes" id="UP001303373">
    <property type="component" value="Chromosome 6"/>
</dbReference>
<feature type="transmembrane region" description="Helical" evidence="1">
    <location>
        <begin position="147"/>
        <end position="165"/>
    </location>
</feature>
<feature type="transmembrane region" description="Helical" evidence="1">
    <location>
        <begin position="220"/>
        <end position="238"/>
    </location>
</feature>
<protein>
    <recommendedName>
        <fullName evidence="2">DUF7702 domain-containing protein</fullName>
    </recommendedName>
</protein>
<evidence type="ECO:0000313" key="4">
    <source>
        <dbReference type="Proteomes" id="UP001303373"/>
    </source>
</evidence>
<reference evidence="3 4" key="1">
    <citation type="submission" date="2023-11" db="EMBL/GenBank/DDBJ databases">
        <title>An acidophilic fungus is an integral part of prey digestion in a carnivorous sundew plant.</title>
        <authorList>
            <person name="Tsai I.J."/>
        </authorList>
    </citation>
    <scope>NUCLEOTIDE SEQUENCE [LARGE SCALE GENOMIC DNA]</scope>
    <source>
        <strain evidence="3">169a</strain>
    </source>
</reference>
<name>A0AAQ3M5I9_9PEZI</name>
<feature type="transmembrane region" description="Helical" evidence="1">
    <location>
        <begin position="6"/>
        <end position="28"/>
    </location>
</feature>
<proteinExistence type="predicted"/>
<keyword evidence="4" id="KW-1185">Reference proteome</keyword>
<feature type="transmembrane region" description="Helical" evidence="1">
    <location>
        <begin position="177"/>
        <end position="200"/>
    </location>
</feature>
<dbReference type="EMBL" id="CP138585">
    <property type="protein sequence ID" value="WPH01690.1"/>
    <property type="molecule type" value="Genomic_DNA"/>
</dbReference>
<keyword evidence="1" id="KW-0472">Membrane</keyword>
<feature type="transmembrane region" description="Helical" evidence="1">
    <location>
        <begin position="35"/>
        <end position="54"/>
    </location>
</feature>
<gene>
    <name evidence="3" type="ORF">R9X50_00454200</name>
</gene>
<sequence length="277" mass="29418">MPSSSFALAITELVYYLSSTLPLLYCLYSHRQTGLTGWLFLFLFTALQIIGSALSLSAGPNGTPSTISTIITGVGLSPLLLGIAGLIHEWANLAGVTRTPAAKKKAMIFALLFHVVVITAIAVYAIGLSNEASNPAKAEAKPLAETGVVLLLISWGTVVLVFGLIASKIGTRIARPLVWGLIFSLIVLGIRIIYACVSIFSNVRAMNSVTGSITLKVVFQFLPGAVIIAAMTAAGVMTSHVEQISDEKVAGDYKSGEGLRRRCNVLLFMWFGSDVMP</sequence>
<dbReference type="PANTHER" id="PTHR42109:SF3">
    <property type="entry name" value="INTEGRAL MEMBRANE PROTEIN (AFU_ORTHOLOGUE AFUA_5G00100)"/>
    <property type="match status" value="1"/>
</dbReference>
<evidence type="ECO:0000256" key="1">
    <source>
        <dbReference type="SAM" id="Phobius"/>
    </source>
</evidence>
<feature type="transmembrane region" description="Helical" evidence="1">
    <location>
        <begin position="66"/>
        <end position="87"/>
    </location>
</feature>
<evidence type="ECO:0000259" key="2">
    <source>
        <dbReference type="Pfam" id="PF24800"/>
    </source>
</evidence>
<dbReference type="Pfam" id="PF24800">
    <property type="entry name" value="DUF7702"/>
    <property type="match status" value="1"/>
</dbReference>
<feature type="domain" description="DUF7702" evidence="2">
    <location>
        <begin position="8"/>
        <end position="238"/>
    </location>
</feature>
<feature type="transmembrane region" description="Helical" evidence="1">
    <location>
        <begin position="108"/>
        <end position="127"/>
    </location>
</feature>
<keyword evidence="1" id="KW-1133">Transmembrane helix</keyword>
<dbReference type="AlphaFoldDB" id="A0AAQ3M5I9"/>
<evidence type="ECO:0000313" key="3">
    <source>
        <dbReference type="EMBL" id="WPH01690.1"/>
    </source>
</evidence>
<accession>A0AAQ3M5I9</accession>
<dbReference type="InterPro" id="IPR056119">
    <property type="entry name" value="DUF7702"/>
</dbReference>
<keyword evidence="1" id="KW-0812">Transmembrane</keyword>
<dbReference type="PANTHER" id="PTHR42109">
    <property type="entry name" value="UNPLACED GENOMIC SCAFFOLD UM_SCAF_CONTIG_1.265, WHOLE GENOME SHOTGUN SEQUENCE"/>
    <property type="match status" value="1"/>
</dbReference>